<name>A0A420ECU8_9ALTE</name>
<proteinExistence type="predicted"/>
<dbReference type="PRINTS" id="PR00032">
    <property type="entry name" value="HTHARAC"/>
</dbReference>
<gene>
    <name evidence="6" type="ORF">DBZ36_09120</name>
</gene>
<evidence type="ECO:0000256" key="4">
    <source>
        <dbReference type="ARBA" id="ARBA00023163"/>
    </source>
</evidence>
<evidence type="ECO:0000313" key="7">
    <source>
        <dbReference type="Proteomes" id="UP000286482"/>
    </source>
</evidence>
<accession>A0A420ECU8</accession>
<dbReference type="InterPro" id="IPR037923">
    <property type="entry name" value="HTH-like"/>
</dbReference>
<dbReference type="SMART" id="SM00342">
    <property type="entry name" value="HTH_ARAC"/>
    <property type="match status" value="1"/>
</dbReference>
<dbReference type="InterPro" id="IPR003313">
    <property type="entry name" value="AraC-bd"/>
</dbReference>
<keyword evidence="1" id="KW-0805">Transcription regulation</keyword>
<protein>
    <submittedName>
        <fullName evidence="6">Helix-turn-helix domain-containing protein</fullName>
    </submittedName>
</protein>
<dbReference type="InterPro" id="IPR014710">
    <property type="entry name" value="RmlC-like_jellyroll"/>
</dbReference>
<dbReference type="PANTHER" id="PTHR43280">
    <property type="entry name" value="ARAC-FAMILY TRANSCRIPTIONAL REGULATOR"/>
    <property type="match status" value="1"/>
</dbReference>
<evidence type="ECO:0000256" key="1">
    <source>
        <dbReference type="ARBA" id="ARBA00023015"/>
    </source>
</evidence>
<dbReference type="InterPro" id="IPR018060">
    <property type="entry name" value="HTH_AraC"/>
</dbReference>
<dbReference type="Gene3D" id="2.60.120.10">
    <property type="entry name" value="Jelly Rolls"/>
    <property type="match status" value="1"/>
</dbReference>
<dbReference type="Proteomes" id="UP000286482">
    <property type="component" value="Unassembled WGS sequence"/>
</dbReference>
<dbReference type="GO" id="GO:0003700">
    <property type="term" value="F:DNA-binding transcription factor activity"/>
    <property type="evidence" value="ECO:0007669"/>
    <property type="project" value="InterPro"/>
</dbReference>
<dbReference type="Gene3D" id="1.10.10.60">
    <property type="entry name" value="Homeodomain-like"/>
    <property type="match status" value="1"/>
</dbReference>
<organism evidence="6 7">
    <name type="scientific">Alginatibacterium sediminis</name>
    <dbReference type="NCBI Taxonomy" id="2164068"/>
    <lineage>
        <taxon>Bacteria</taxon>
        <taxon>Pseudomonadati</taxon>
        <taxon>Pseudomonadota</taxon>
        <taxon>Gammaproteobacteria</taxon>
        <taxon>Alteromonadales</taxon>
        <taxon>Alteromonadaceae</taxon>
        <taxon>Alginatibacterium</taxon>
    </lineage>
</organism>
<dbReference type="InterPro" id="IPR020449">
    <property type="entry name" value="Tscrpt_reg_AraC-type_HTH"/>
</dbReference>
<dbReference type="InterPro" id="IPR009057">
    <property type="entry name" value="Homeodomain-like_sf"/>
</dbReference>
<keyword evidence="3" id="KW-0010">Activator</keyword>
<evidence type="ECO:0000256" key="3">
    <source>
        <dbReference type="ARBA" id="ARBA00023159"/>
    </source>
</evidence>
<dbReference type="EMBL" id="RAQO01000005">
    <property type="protein sequence ID" value="RKF18559.1"/>
    <property type="molecule type" value="Genomic_DNA"/>
</dbReference>
<evidence type="ECO:0000256" key="2">
    <source>
        <dbReference type="ARBA" id="ARBA00023125"/>
    </source>
</evidence>
<keyword evidence="2" id="KW-0238">DNA-binding</keyword>
<sequence>MNKTYRLSSHQRHPQLQFCIQPAFHDRAFALHQHDFSELVIVLEGSARHQVGDFTDTIQAGDVFVINGHIAHGFSSAQNLKIFNLMFEGETPCFETTQLRLLAGYQALFTLEPIARKHSDALPRLNLSQDRLDEVHRLLLGIEHEYQHAEIGFETVVLSQLRQLVVILAREYQQHNHAQQGATISLARALSFIEQQLAQTQLRSTDIAKAAFLSTRQLERLFRRYLDTSPALYLIEQRVEKAKALLHDPSQPSMNQIAQRCGFSESNYFSRVFRQQTGTSPRDFRKRPSN</sequence>
<dbReference type="RefSeq" id="WP_120354638.1">
    <property type="nucleotide sequence ID" value="NZ_RAQO01000005.1"/>
</dbReference>
<dbReference type="Pfam" id="PF02311">
    <property type="entry name" value="AraC_binding"/>
    <property type="match status" value="1"/>
</dbReference>
<dbReference type="InterPro" id="IPR018062">
    <property type="entry name" value="HTH_AraC-typ_CS"/>
</dbReference>
<dbReference type="Pfam" id="PF12833">
    <property type="entry name" value="HTH_18"/>
    <property type="match status" value="1"/>
</dbReference>
<dbReference type="SUPFAM" id="SSF51215">
    <property type="entry name" value="Regulatory protein AraC"/>
    <property type="match status" value="1"/>
</dbReference>
<evidence type="ECO:0000259" key="5">
    <source>
        <dbReference type="PROSITE" id="PS01124"/>
    </source>
</evidence>
<dbReference type="PROSITE" id="PS00041">
    <property type="entry name" value="HTH_ARAC_FAMILY_1"/>
    <property type="match status" value="1"/>
</dbReference>
<evidence type="ECO:0000313" key="6">
    <source>
        <dbReference type="EMBL" id="RKF18559.1"/>
    </source>
</evidence>
<comment type="caution">
    <text evidence="6">The sequence shown here is derived from an EMBL/GenBank/DDBJ whole genome shotgun (WGS) entry which is preliminary data.</text>
</comment>
<keyword evidence="7" id="KW-1185">Reference proteome</keyword>
<dbReference type="GO" id="GO:0043565">
    <property type="term" value="F:sequence-specific DNA binding"/>
    <property type="evidence" value="ECO:0007669"/>
    <property type="project" value="InterPro"/>
</dbReference>
<dbReference type="OrthoDB" id="6003540at2"/>
<dbReference type="AlphaFoldDB" id="A0A420ECU8"/>
<dbReference type="SUPFAM" id="SSF46689">
    <property type="entry name" value="Homeodomain-like"/>
    <property type="match status" value="1"/>
</dbReference>
<dbReference type="PANTHER" id="PTHR43280:SF28">
    <property type="entry name" value="HTH-TYPE TRANSCRIPTIONAL ACTIVATOR RHAS"/>
    <property type="match status" value="1"/>
</dbReference>
<feature type="domain" description="HTH araC/xylS-type" evidence="5">
    <location>
        <begin position="187"/>
        <end position="287"/>
    </location>
</feature>
<keyword evidence="4" id="KW-0804">Transcription</keyword>
<dbReference type="PROSITE" id="PS01124">
    <property type="entry name" value="HTH_ARAC_FAMILY_2"/>
    <property type="match status" value="1"/>
</dbReference>
<reference evidence="6 7" key="1">
    <citation type="submission" date="2018-09" db="EMBL/GenBank/DDBJ databases">
        <authorList>
            <person name="Wang Z."/>
        </authorList>
    </citation>
    <scope>NUCLEOTIDE SEQUENCE [LARGE SCALE GENOMIC DNA]</scope>
    <source>
        <strain evidence="6 7">ALS 81</strain>
    </source>
</reference>